<dbReference type="SUPFAM" id="SSF46894">
    <property type="entry name" value="C-terminal effector domain of the bipartite response regulators"/>
    <property type="match status" value="1"/>
</dbReference>
<dbReference type="AlphaFoldDB" id="A0A1H7HDP6"/>
<dbReference type="SMART" id="SM00421">
    <property type="entry name" value="HTH_LUXR"/>
    <property type="match status" value="1"/>
</dbReference>
<name>A0A1H7HDP6_9NOCA</name>
<feature type="domain" description="HTH luxR-type" evidence="4">
    <location>
        <begin position="248"/>
        <end position="313"/>
    </location>
</feature>
<dbReference type="PANTHER" id="PTHR44688">
    <property type="entry name" value="DNA-BINDING TRANSCRIPTIONAL ACTIVATOR DEVR_DOSR"/>
    <property type="match status" value="1"/>
</dbReference>
<accession>A0A1H7HDP6</accession>
<dbReference type="RefSeq" id="WP_072750523.1">
    <property type="nucleotide sequence ID" value="NZ_FOAW01000002.1"/>
</dbReference>
<protein>
    <submittedName>
        <fullName evidence="5">Regulatory protein, luxR family</fullName>
    </submittedName>
</protein>
<dbReference type="PROSITE" id="PS00622">
    <property type="entry name" value="HTH_LUXR_1"/>
    <property type="match status" value="1"/>
</dbReference>
<organism evidence="5 6">
    <name type="scientific">Rhodococcus maanshanensis</name>
    <dbReference type="NCBI Taxonomy" id="183556"/>
    <lineage>
        <taxon>Bacteria</taxon>
        <taxon>Bacillati</taxon>
        <taxon>Actinomycetota</taxon>
        <taxon>Actinomycetes</taxon>
        <taxon>Mycobacteriales</taxon>
        <taxon>Nocardiaceae</taxon>
        <taxon>Rhodococcus</taxon>
    </lineage>
</organism>
<dbReference type="Gene3D" id="3.30.450.40">
    <property type="match status" value="1"/>
</dbReference>
<keyword evidence="1" id="KW-0805">Transcription regulation</keyword>
<evidence type="ECO:0000256" key="1">
    <source>
        <dbReference type="ARBA" id="ARBA00023015"/>
    </source>
</evidence>
<dbReference type="Pfam" id="PF00196">
    <property type="entry name" value="GerE"/>
    <property type="match status" value="1"/>
</dbReference>
<dbReference type="PRINTS" id="PR00038">
    <property type="entry name" value="HTHLUXR"/>
</dbReference>
<evidence type="ECO:0000256" key="3">
    <source>
        <dbReference type="ARBA" id="ARBA00023163"/>
    </source>
</evidence>
<dbReference type="GO" id="GO:0003677">
    <property type="term" value="F:DNA binding"/>
    <property type="evidence" value="ECO:0007669"/>
    <property type="project" value="UniProtKB-KW"/>
</dbReference>
<dbReference type="InterPro" id="IPR029016">
    <property type="entry name" value="GAF-like_dom_sf"/>
</dbReference>
<evidence type="ECO:0000259" key="4">
    <source>
        <dbReference type="PROSITE" id="PS50043"/>
    </source>
</evidence>
<dbReference type="GO" id="GO:0006355">
    <property type="term" value="P:regulation of DNA-templated transcription"/>
    <property type="evidence" value="ECO:0007669"/>
    <property type="project" value="InterPro"/>
</dbReference>
<gene>
    <name evidence="5" type="ORF">SAMN05444583_10291</name>
</gene>
<evidence type="ECO:0000313" key="6">
    <source>
        <dbReference type="Proteomes" id="UP000198677"/>
    </source>
</evidence>
<reference evidence="6" key="1">
    <citation type="submission" date="2016-10" db="EMBL/GenBank/DDBJ databases">
        <authorList>
            <person name="Varghese N."/>
            <person name="Submissions S."/>
        </authorList>
    </citation>
    <scope>NUCLEOTIDE SEQUENCE [LARGE SCALE GENOMIC DNA]</scope>
    <source>
        <strain evidence="6">DSM 44675</strain>
    </source>
</reference>
<keyword evidence="2" id="KW-0238">DNA-binding</keyword>
<keyword evidence="6" id="KW-1185">Reference proteome</keyword>
<proteinExistence type="predicted"/>
<dbReference type="OrthoDB" id="3539648at2"/>
<sequence>MRTSSARERLGAAVRLRAEVGAGSRAPEAGRLLFALRAAVPHDHAALSRWDPMRRQHVTSASFGYPLEAARVVNERMQDLALFAELQQHRIPLRLHDIEPGRRCGAIFDDVIGAHGYRDGLSHCLFSPDGRYVGMLNLSTYAEGGMDDQSLALVSLLAETLAESIDPLASSGGGRVRVEPGEEAFVVDVAGRPWPVTAGASPRLLGAGQTWQELCAAGTEFRILIVDGEVYRVRLESVRAGTLVRYRGVDAPAELTLRELEVLVLVSGGRSNAQIAAALGVGAATVATHVENILRKTGSPNRTAAAVFATRVGLSAVPARQ</sequence>
<dbReference type="CDD" id="cd06170">
    <property type="entry name" value="LuxR_C_like"/>
    <property type="match status" value="1"/>
</dbReference>
<dbReference type="SUPFAM" id="SSF55781">
    <property type="entry name" value="GAF domain-like"/>
    <property type="match status" value="1"/>
</dbReference>
<evidence type="ECO:0000256" key="2">
    <source>
        <dbReference type="ARBA" id="ARBA00023125"/>
    </source>
</evidence>
<dbReference type="Gene3D" id="1.10.10.10">
    <property type="entry name" value="Winged helix-like DNA-binding domain superfamily/Winged helix DNA-binding domain"/>
    <property type="match status" value="1"/>
</dbReference>
<dbReference type="InterPro" id="IPR036388">
    <property type="entry name" value="WH-like_DNA-bd_sf"/>
</dbReference>
<dbReference type="InterPro" id="IPR000792">
    <property type="entry name" value="Tscrpt_reg_LuxR_C"/>
</dbReference>
<dbReference type="EMBL" id="FOAW01000002">
    <property type="protein sequence ID" value="SEK48453.1"/>
    <property type="molecule type" value="Genomic_DNA"/>
</dbReference>
<evidence type="ECO:0000313" key="5">
    <source>
        <dbReference type="EMBL" id="SEK48453.1"/>
    </source>
</evidence>
<dbReference type="PANTHER" id="PTHR44688:SF16">
    <property type="entry name" value="DNA-BINDING TRANSCRIPTIONAL ACTIVATOR DEVR_DOSR"/>
    <property type="match status" value="1"/>
</dbReference>
<dbReference type="Proteomes" id="UP000198677">
    <property type="component" value="Unassembled WGS sequence"/>
</dbReference>
<dbReference type="InterPro" id="IPR016032">
    <property type="entry name" value="Sig_transdc_resp-reg_C-effctor"/>
</dbReference>
<keyword evidence="3" id="KW-0804">Transcription</keyword>
<dbReference type="PROSITE" id="PS50043">
    <property type="entry name" value="HTH_LUXR_2"/>
    <property type="match status" value="1"/>
</dbReference>